<proteinExistence type="predicted"/>
<gene>
    <name evidence="1" type="ORF">AXG93_2789s1100</name>
</gene>
<dbReference type="AlphaFoldDB" id="A0A176W7Z2"/>
<name>A0A176W7Z2_MARPO</name>
<dbReference type="Proteomes" id="UP000077202">
    <property type="component" value="Unassembled WGS sequence"/>
</dbReference>
<dbReference type="EMBL" id="LVLJ01001507">
    <property type="protein sequence ID" value="OAE29200.1"/>
    <property type="molecule type" value="Genomic_DNA"/>
</dbReference>
<evidence type="ECO:0000313" key="2">
    <source>
        <dbReference type="Proteomes" id="UP000077202"/>
    </source>
</evidence>
<comment type="caution">
    <text evidence="1">The sequence shown here is derived from an EMBL/GenBank/DDBJ whole genome shotgun (WGS) entry which is preliminary data.</text>
</comment>
<reference evidence="1" key="1">
    <citation type="submission" date="2016-03" db="EMBL/GenBank/DDBJ databases">
        <title>Mechanisms controlling the formation of the plant cell surface in tip-growing cells are functionally conserved among land plants.</title>
        <authorList>
            <person name="Honkanen S."/>
            <person name="Jones V.A."/>
            <person name="Morieri G."/>
            <person name="Champion C."/>
            <person name="Hetherington A.J."/>
            <person name="Kelly S."/>
            <person name="Saint-Marcoux D."/>
            <person name="Proust H."/>
            <person name="Prescott H."/>
            <person name="Dolan L."/>
        </authorList>
    </citation>
    <scope>NUCLEOTIDE SEQUENCE [LARGE SCALE GENOMIC DNA]</scope>
    <source>
        <tissue evidence="1">Whole gametophyte</tissue>
    </source>
</reference>
<evidence type="ECO:0000313" key="1">
    <source>
        <dbReference type="EMBL" id="OAE29200.1"/>
    </source>
</evidence>
<accession>A0A176W7Z2</accession>
<protein>
    <submittedName>
        <fullName evidence="1">Uncharacterized protein</fullName>
    </submittedName>
</protein>
<keyword evidence="2" id="KW-1185">Reference proteome</keyword>
<sequence>MLSRWPSFADRVGGDDVAQRMNRQLAEANDVAGCCDRQVQVVVGIRYLAGSVSTDRLLIMKICDLREVGMNLADAAHSESVIRFLFADVVQS</sequence>
<organism evidence="1 2">
    <name type="scientific">Marchantia polymorpha subsp. ruderalis</name>
    <dbReference type="NCBI Taxonomy" id="1480154"/>
    <lineage>
        <taxon>Eukaryota</taxon>
        <taxon>Viridiplantae</taxon>
        <taxon>Streptophyta</taxon>
        <taxon>Embryophyta</taxon>
        <taxon>Marchantiophyta</taxon>
        <taxon>Marchantiopsida</taxon>
        <taxon>Marchantiidae</taxon>
        <taxon>Marchantiales</taxon>
        <taxon>Marchantiaceae</taxon>
        <taxon>Marchantia</taxon>
    </lineage>
</organism>